<evidence type="ECO:0000259" key="1">
    <source>
        <dbReference type="Pfam" id="PF12697"/>
    </source>
</evidence>
<dbReference type="InterPro" id="IPR029058">
    <property type="entry name" value="AB_hydrolase_fold"/>
</dbReference>
<dbReference type="InterPro" id="IPR000639">
    <property type="entry name" value="Epox_hydrolase-like"/>
</dbReference>
<evidence type="ECO:0000313" key="3">
    <source>
        <dbReference type="Proteomes" id="UP000319148"/>
    </source>
</evidence>
<proteinExistence type="predicted"/>
<dbReference type="AlphaFoldDB" id="A0A501PF12"/>
<dbReference type="PANTHER" id="PTHR43798">
    <property type="entry name" value="MONOACYLGLYCEROL LIPASE"/>
    <property type="match status" value="1"/>
</dbReference>
<dbReference type="PRINTS" id="PR00111">
    <property type="entry name" value="ABHYDROLASE"/>
</dbReference>
<dbReference type="Gene3D" id="3.40.50.1820">
    <property type="entry name" value="alpha/beta hydrolase"/>
    <property type="match status" value="1"/>
</dbReference>
<dbReference type="PRINTS" id="PR00412">
    <property type="entry name" value="EPOXHYDRLASE"/>
</dbReference>
<reference evidence="3" key="1">
    <citation type="submission" date="2019-06" db="EMBL/GenBank/DDBJ databases">
        <title>The complete genome of Emcibacter congregatus ZYLT.</title>
        <authorList>
            <person name="Zhao Z."/>
        </authorList>
    </citation>
    <scope>NUCLEOTIDE SEQUENCE [LARGE SCALE GENOMIC DNA]</scope>
    <source>
        <strain evidence="3">MCCC 1A06723</strain>
    </source>
</reference>
<dbReference type="EMBL" id="VFIY01000015">
    <property type="protein sequence ID" value="TPD59010.1"/>
    <property type="molecule type" value="Genomic_DNA"/>
</dbReference>
<organism evidence="2 3">
    <name type="scientific">Emcibacter nanhaiensis</name>
    <dbReference type="NCBI Taxonomy" id="1505037"/>
    <lineage>
        <taxon>Bacteria</taxon>
        <taxon>Pseudomonadati</taxon>
        <taxon>Pseudomonadota</taxon>
        <taxon>Alphaproteobacteria</taxon>
        <taxon>Emcibacterales</taxon>
        <taxon>Emcibacteraceae</taxon>
        <taxon>Emcibacter</taxon>
    </lineage>
</organism>
<keyword evidence="3" id="KW-1185">Reference proteome</keyword>
<keyword evidence="2" id="KW-0378">Hydrolase</keyword>
<feature type="domain" description="AB hydrolase-1" evidence="1">
    <location>
        <begin position="51"/>
        <end position="225"/>
    </location>
</feature>
<dbReference type="SUPFAM" id="SSF53474">
    <property type="entry name" value="alpha/beta-Hydrolases"/>
    <property type="match status" value="1"/>
</dbReference>
<dbReference type="Proteomes" id="UP000319148">
    <property type="component" value="Unassembled WGS sequence"/>
</dbReference>
<name>A0A501PF12_9PROT</name>
<dbReference type="OrthoDB" id="5491135at2"/>
<dbReference type="InterPro" id="IPR000073">
    <property type="entry name" value="AB_hydrolase_1"/>
</dbReference>
<dbReference type="InterPro" id="IPR050266">
    <property type="entry name" value="AB_hydrolase_sf"/>
</dbReference>
<sequence>MNADTPTLILIPGLLSDDIVWEHAAEKLGSLVPVRIADVSGGISMTKMAQEILDKNPGPLYVAGHSMGARVAVEMARLAPDRIRKLALIDTGVHPRKEGEEAKRQVLVDLAYNEGMEALAARWLPPMVHEDRHSDKDLMGALTAMVLRADPEQHERQIKALLDRPDATITLPHIKCPVLLAVGRQDQWSPLSQHEEMLTYLDNAKLVVIEDAGHFAPIERPEQVTKALEEWITT</sequence>
<accession>A0A501PF12</accession>
<dbReference type="PANTHER" id="PTHR43798:SF29">
    <property type="entry name" value="AB HYDROLASE-1 DOMAIN-CONTAINING PROTEIN"/>
    <property type="match status" value="1"/>
</dbReference>
<comment type="caution">
    <text evidence="2">The sequence shown here is derived from an EMBL/GenBank/DDBJ whole genome shotgun (WGS) entry which is preliminary data.</text>
</comment>
<dbReference type="GO" id="GO:0016787">
    <property type="term" value="F:hydrolase activity"/>
    <property type="evidence" value="ECO:0007669"/>
    <property type="project" value="UniProtKB-KW"/>
</dbReference>
<dbReference type="Pfam" id="PF12697">
    <property type="entry name" value="Abhydrolase_6"/>
    <property type="match status" value="1"/>
</dbReference>
<dbReference type="RefSeq" id="WP_139941229.1">
    <property type="nucleotide sequence ID" value="NZ_JBHSYP010000002.1"/>
</dbReference>
<protein>
    <submittedName>
        <fullName evidence="2">Alpha/beta hydrolase</fullName>
    </submittedName>
</protein>
<gene>
    <name evidence="2" type="ORF">FIV46_12295</name>
</gene>
<evidence type="ECO:0000313" key="2">
    <source>
        <dbReference type="EMBL" id="TPD59010.1"/>
    </source>
</evidence>